<protein>
    <submittedName>
        <fullName evidence="1">Uncharacterized protein</fullName>
    </submittedName>
</protein>
<name>A0A1Z1LYW2_9CAUD</name>
<evidence type="ECO:0000313" key="2">
    <source>
        <dbReference type="Proteomes" id="UP000225074"/>
    </source>
</evidence>
<keyword evidence="2" id="KW-1185">Reference proteome</keyword>
<dbReference type="GeneID" id="65109728"/>
<reference evidence="1 2" key="1">
    <citation type="submission" date="2017-05" db="EMBL/GenBank/DDBJ databases">
        <title>Environmental T4-family bacteriophages evolve to escape abortive infection via multiple routes in a bacterial host employing #altruistic suicide# through Type III toxin-antitoxin systems.</title>
        <authorList>
            <person name="Chen B."/>
            <person name="Akusobi C."/>
            <person name="Fang X."/>
            <person name="Salmond G.P.C."/>
        </authorList>
    </citation>
    <scope>NUCLEOTIDE SEQUENCE [LARGE SCALE GENOMIC DNA]</scope>
</reference>
<dbReference type="Proteomes" id="UP000225074">
    <property type="component" value="Genome"/>
</dbReference>
<dbReference type="KEGG" id="vg:65109728"/>
<accession>A0A1Z1LYW2</accession>
<dbReference type="RefSeq" id="YP_010092165.1">
    <property type="nucleotide sequence ID" value="NC_055728.1"/>
</dbReference>
<organism evidence="1 2">
    <name type="scientific">Serratia phage X20</name>
    <dbReference type="NCBI Taxonomy" id="2006942"/>
    <lineage>
        <taxon>Viruses</taxon>
        <taxon>Duplodnaviria</taxon>
        <taxon>Heunggongvirae</taxon>
        <taxon>Uroviricota</taxon>
        <taxon>Caudoviricetes</taxon>
        <taxon>Pantevenvirales</taxon>
        <taxon>Straboviridae</taxon>
        <taxon>Tevenvirinae</taxon>
        <taxon>Winklervirus</taxon>
        <taxon>Winklervirus xtwenty</taxon>
    </lineage>
</organism>
<dbReference type="EMBL" id="MF036692">
    <property type="protein sequence ID" value="ARW57987.1"/>
    <property type="molecule type" value="Genomic_DNA"/>
</dbReference>
<sequence length="77" mass="8727">MYGMTEEHLDDLIKSIKIQLDSAEQPALMIGWELLEELEAIKAKANAIIWFTGFAPDFYISDHVANLVLQFKVATDD</sequence>
<evidence type="ECO:0000313" key="1">
    <source>
        <dbReference type="EMBL" id="ARW57987.1"/>
    </source>
</evidence>
<proteinExistence type="predicted"/>